<dbReference type="InterPro" id="IPR036259">
    <property type="entry name" value="MFS_trans_sf"/>
</dbReference>
<protein>
    <submittedName>
        <fullName evidence="9">MFS transporter</fullName>
    </submittedName>
</protein>
<dbReference type="PANTHER" id="PTHR23513">
    <property type="entry name" value="INTEGRAL MEMBRANE EFFLUX PROTEIN-RELATED"/>
    <property type="match status" value="1"/>
</dbReference>
<dbReference type="GO" id="GO:0022857">
    <property type="term" value="F:transmembrane transporter activity"/>
    <property type="evidence" value="ECO:0007669"/>
    <property type="project" value="InterPro"/>
</dbReference>
<dbReference type="CDD" id="cd06173">
    <property type="entry name" value="MFS_MefA_like"/>
    <property type="match status" value="1"/>
</dbReference>
<dbReference type="SUPFAM" id="SSF103473">
    <property type="entry name" value="MFS general substrate transporter"/>
    <property type="match status" value="1"/>
</dbReference>
<keyword evidence="6 7" id="KW-0472">Membrane</keyword>
<dbReference type="Pfam" id="PF05977">
    <property type="entry name" value="MFS_3"/>
    <property type="match status" value="1"/>
</dbReference>
<feature type="transmembrane region" description="Helical" evidence="7">
    <location>
        <begin position="388"/>
        <end position="416"/>
    </location>
</feature>
<evidence type="ECO:0000256" key="2">
    <source>
        <dbReference type="ARBA" id="ARBA00022448"/>
    </source>
</evidence>
<feature type="transmembrane region" description="Helical" evidence="7">
    <location>
        <begin position="306"/>
        <end position="323"/>
    </location>
</feature>
<dbReference type="PROSITE" id="PS50850">
    <property type="entry name" value="MFS"/>
    <property type="match status" value="1"/>
</dbReference>
<comment type="subcellular location">
    <subcellularLocation>
        <location evidence="1">Cell inner membrane</location>
        <topology evidence="1">Multi-pass membrane protein</topology>
    </subcellularLocation>
</comment>
<dbReference type="PANTHER" id="PTHR23513:SF9">
    <property type="entry name" value="ENTEROBACTIN EXPORTER ENTS"/>
    <property type="match status" value="1"/>
</dbReference>
<feature type="transmembrane region" description="Helical" evidence="7">
    <location>
        <begin position="158"/>
        <end position="179"/>
    </location>
</feature>
<dbReference type="RefSeq" id="WP_109805256.1">
    <property type="nucleotide sequence ID" value="NZ_QGKS01000422.1"/>
</dbReference>
<feature type="transmembrane region" description="Helical" evidence="7">
    <location>
        <begin position="30"/>
        <end position="48"/>
    </location>
</feature>
<sequence length="433" mass="44858">MTGVREARPRGGRRWAIDLRPLRVPAYRRVWLGNGVAMFGFQFTAVAVPVEMFALTGGSLWVGLLGIAGFLPLLVFGLWGGAVADARDRRRVLLAGGALLWASTLALLVQALFRVGSPVLLLVLVAVQSIAFAITSPARSAILPRLVPAELVPAASTLNFTTFTATSVFGPLAAGLIFATWRTDVGLPIAYAVDALLFTVSFWATLRLPAMPPEPDPDGAAIPGRAGLASIVDGFRYLATTPVLLLSFAIDLIAMVLAMPRALFPEVAHERFGGGAAVGWLYSAIAIGSMLGGLTSGWIGRLRRQGLALVVAVAGWGLAVAAAGLAGRLWLMVVLLGVAGAADLVSSVLRQSMLLIYAPDRMRGRLQGVNTVVVAGGPRLGDLRAGGLAAGFGAGVAWVGGGLVAATLAVLLAVAFPALVRYRAAAASSADRD</sequence>
<evidence type="ECO:0000313" key="9">
    <source>
        <dbReference type="EMBL" id="PWR08615.1"/>
    </source>
</evidence>
<name>A0A317D7M8_9ACTN</name>
<dbReference type="InterPro" id="IPR020846">
    <property type="entry name" value="MFS_dom"/>
</dbReference>
<keyword evidence="2" id="KW-0813">Transport</keyword>
<evidence type="ECO:0000256" key="4">
    <source>
        <dbReference type="ARBA" id="ARBA00022692"/>
    </source>
</evidence>
<dbReference type="Gene3D" id="1.20.1250.20">
    <property type="entry name" value="MFS general substrate transporter like domains"/>
    <property type="match status" value="1"/>
</dbReference>
<dbReference type="EMBL" id="QGKS01000422">
    <property type="protein sequence ID" value="PWR08615.1"/>
    <property type="molecule type" value="Genomic_DNA"/>
</dbReference>
<comment type="caution">
    <text evidence="9">The sequence shown here is derived from an EMBL/GenBank/DDBJ whole genome shotgun (WGS) entry which is preliminary data.</text>
</comment>
<feature type="transmembrane region" description="Helical" evidence="7">
    <location>
        <begin position="92"/>
        <end position="113"/>
    </location>
</feature>
<evidence type="ECO:0000313" key="10">
    <source>
        <dbReference type="Proteomes" id="UP000246050"/>
    </source>
</evidence>
<keyword evidence="5 7" id="KW-1133">Transmembrane helix</keyword>
<feature type="transmembrane region" description="Helical" evidence="7">
    <location>
        <begin position="185"/>
        <end position="206"/>
    </location>
</feature>
<keyword evidence="4 7" id="KW-0812">Transmembrane</keyword>
<evidence type="ECO:0000259" key="8">
    <source>
        <dbReference type="PROSITE" id="PS50850"/>
    </source>
</evidence>
<feature type="transmembrane region" description="Helical" evidence="7">
    <location>
        <begin position="60"/>
        <end position="80"/>
    </location>
</feature>
<dbReference type="InterPro" id="IPR010290">
    <property type="entry name" value="TM_effector"/>
</dbReference>
<evidence type="ECO:0000256" key="7">
    <source>
        <dbReference type="SAM" id="Phobius"/>
    </source>
</evidence>
<evidence type="ECO:0000256" key="5">
    <source>
        <dbReference type="ARBA" id="ARBA00022989"/>
    </source>
</evidence>
<organism evidence="9 10">
    <name type="scientific">Micromonospora sicca</name>
    <dbReference type="NCBI Taxonomy" id="2202420"/>
    <lineage>
        <taxon>Bacteria</taxon>
        <taxon>Bacillati</taxon>
        <taxon>Actinomycetota</taxon>
        <taxon>Actinomycetes</taxon>
        <taxon>Micromonosporales</taxon>
        <taxon>Micromonosporaceae</taxon>
        <taxon>Micromonospora</taxon>
    </lineage>
</organism>
<keyword evidence="3" id="KW-1003">Cell membrane</keyword>
<dbReference type="Proteomes" id="UP000246050">
    <property type="component" value="Unassembled WGS sequence"/>
</dbReference>
<accession>A0A317D7M8</accession>
<dbReference type="AlphaFoldDB" id="A0A317D7M8"/>
<feature type="transmembrane region" description="Helical" evidence="7">
    <location>
        <begin position="235"/>
        <end position="259"/>
    </location>
</feature>
<feature type="transmembrane region" description="Helical" evidence="7">
    <location>
        <begin position="119"/>
        <end position="138"/>
    </location>
</feature>
<reference evidence="9 10" key="1">
    <citation type="submission" date="2018-05" db="EMBL/GenBank/DDBJ databases">
        <title>Micromonosporas from Atacama Desert.</title>
        <authorList>
            <person name="Carro L."/>
            <person name="Golinska P."/>
            <person name="Klenk H.-P."/>
            <person name="Goodfellow M."/>
        </authorList>
    </citation>
    <scope>NUCLEOTIDE SEQUENCE [LARGE SCALE GENOMIC DNA]</scope>
    <source>
        <strain evidence="9 10">4G51</strain>
    </source>
</reference>
<dbReference type="GO" id="GO:0005886">
    <property type="term" value="C:plasma membrane"/>
    <property type="evidence" value="ECO:0007669"/>
    <property type="project" value="UniProtKB-SubCell"/>
</dbReference>
<proteinExistence type="predicted"/>
<gene>
    <name evidence="9" type="ORF">DKT69_32545</name>
</gene>
<dbReference type="OrthoDB" id="5494559at2"/>
<evidence type="ECO:0000256" key="3">
    <source>
        <dbReference type="ARBA" id="ARBA00022475"/>
    </source>
</evidence>
<feature type="transmembrane region" description="Helical" evidence="7">
    <location>
        <begin position="279"/>
        <end position="299"/>
    </location>
</feature>
<evidence type="ECO:0000256" key="1">
    <source>
        <dbReference type="ARBA" id="ARBA00004429"/>
    </source>
</evidence>
<feature type="domain" description="Major facilitator superfamily (MFS) profile" evidence="8">
    <location>
        <begin position="235"/>
        <end position="433"/>
    </location>
</feature>
<evidence type="ECO:0000256" key="6">
    <source>
        <dbReference type="ARBA" id="ARBA00023136"/>
    </source>
</evidence>